<comment type="subcellular location">
    <subcellularLocation>
        <location evidence="1">Membrane</location>
        <topology evidence="1">Multi-pass membrane protein</topology>
    </subcellularLocation>
</comment>
<dbReference type="Pfam" id="PF12796">
    <property type="entry name" value="Ank_2"/>
    <property type="match status" value="4"/>
</dbReference>
<feature type="repeat" description="ANK" evidence="12">
    <location>
        <begin position="330"/>
        <end position="362"/>
    </location>
</feature>
<dbReference type="GO" id="GO:0005216">
    <property type="term" value="F:monoatomic ion channel activity"/>
    <property type="evidence" value="ECO:0007669"/>
    <property type="project" value="InterPro"/>
</dbReference>
<dbReference type="InterPro" id="IPR002110">
    <property type="entry name" value="Ankyrin_rpt"/>
</dbReference>
<feature type="transmembrane region" description="Helical" evidence="14">
    <location>
        <begin position="733"/>
        <end position="754"/>
    </location>
</feature>
<keyword evidence="17" id="KW-1185">Reference proteome</keyword>
<dbReference type="Pfam" id="PF00520">
    <property type="entry name" value="Ion_trans"/>
    <property type="match status" value="1"/>
</dbReference>
<organism evidence="16 17">
    <name type="scientific">Macrostomum lignano</name>
    <dbReference type="NCBI Taxonomy" id="282301"/>
    <lineage>
        <taxon>Eukaryota</taxon>
        <taxon>Metazoa</taxon>
        <taxon>Spiralia</taxon>
        <taxon>Lophotrochozoa</taxon>
        <taxon>Platyhelminthes</taxon>
        <taxon>Rhabditophora</taxon>
        <taxon>Macrostomorpha</taxon>
        <taxon>Macrostomida</taxon>
        <taxon>Macrostomidae</taxon>
        <taxon>Macrostomum</taxon>
    </lineage>
</organism>
<feature type="repeat" description="ANK" evidence="12">
    <location>
        <begin position="297"/>
        <end position="329"/>
    </location>
</feature>
<keyword evidence="5" id="KW-0677">Repeat</keyword>
<comment type="caution">
    <text evidence="16">The sequence shown here is derived from an EMBL/GenBank/DDBJ whole genome shotgun (WGS) entry which is preliminary data.</text>
</comment>
<feature type="repeat" description="ANK" evidence="12">
    <location>
        <begin position="89"/>
        <end position="121"/>
    </location>
</feature>
<dbReference type="Pfam" id="PF00023">
    <property type="entry name" value="Ank"/>
    <property type="match status" value="2"/>
</dbReference>
<sequence>MSQSYSSRHSDNRVGPTADKMSPSVVESQLQELQQRSAGQEALTLEQCRSLKPDDMARRFFHSVREGNSDQVSLLLKCNSSLVSKLDEQLMSGLHYAVKCNRVDMVSLLMQAGANVNIKGREGSRPIHVAANFNQSDALRELLNSRRTRVDATDDRGQTALHVACRRNHEPSVKILLSHKANSQLKELDGTSVLHLPSRRNNLELCQMLTTDTGLITCKDKYGVTPLMVAAAEGSEDLLNYFISVCKKTTHGAAGRILDMQDSEGNSSVHFAAKNDKFLAIEILSEHGVNLDLQNLEQSAPIHLAATLGHRESVAKLIHLGALPNLSDKNGRTPLHCCIIARQLEICDTLLLAGAQSRAADEDFMTPLHWACRRGLTQAARRLLRVDPGCLSLVDIHMRTGLHWAVLACAVDLVELLLAQAGDSDESANASDFHDKYPVHYAVEMNDSQLVRILLTHGADFHAVDTEGRTATQLAVKLGHEGLVRDICGLGQYIKRQALRHRDLRGVTSLLIAAEHGHTRVLHFLLEQGADFTAKDEFGRTALMLSCGGGHSDIVATMIDKGVDVNASDANRNTALHYACKHAGSSARSLELLLSNGAQLQQNYNGETPVDVAVLNNNGPAISLLFSDAYCDWVMSYRKDTGMSHMDILIQHSPQTALTILNRSMTKSGADNFEKNFMVTHNFFYLDPGPDDPASKPNRYLGLRTMVERQREDLLKHPLCAALLEYKWSFTRYFFWCDFFFYAVFLCCLTAFVADQGPLPISLVDANTGCRNTSSSGGSGQRQKLTNGRLILEKSVVIGFLCVRLVLEFIKLVFKRLQYLKNYENLFFVTLYILTFVFIYPPDSEPCIDNWIFGIFSVILAWCLLIFQFEHLPVTGIYSLMFQKVIISLVKVLLIFAFFIIGFGLAFNIGLVSQTPFKYPMYSILKTFDMTVGEMEFVTYFISGTSGRMQLALLVVFVIFVVVMPIGLMNLLVGIAVGDIEGISKEAGLRLVEIRINLVYEMETNLPRYFQRRLYRRFLQFYPNRTGNRLVEYMRPYGMQYRDWLQRCADDRAETTNEERLEAVEAAVQGLTILLKDIRQAVVH</sequence>
<name>A0A267EGL5_9PLAT</name>
<evidence type="ECO:0000256" key="12">
    <source>
        <dbReference type="PROSITE-ProRule" id="PRU00023"/>
    </source>
</evidence>
<evidence type="ECO:0000313" key="16">
    <source>
        <dbReference type="EMBL" id="PAA60037.1"/>
    </source>
</evidence>
<feature type="domain" description="Ion transport" evidence="15">
    <location>
        <begin position="736"/>
        <end position="986"/>
    </location>
</feature>
<keyword evidence="11" id="KW-0407">Ion channel</keyword>
<protein>
    <recommendedName>
        <fullName evidence="15">Ion transport domain-containing protein</fullName>
    </recommendedName>
</protein>
<dbReference type="PROSITE" id="PS50297">
    <property type="entry name" value="ANK_REP_REGION"/>
    <property type="match status" value="8"/>
</dbReference>
<feature type="transmembrane region" description="Helical" evidence="14">
    <location>
        <begin position="951"/>
        <end position="977"/>
    </location>
</feature>
<dbReference type="GO" id="GO:1902495">
    <property type="term" value="C:transmembrane transporter complex"/>
    <property type="evidence" value="ECO:0007669"/>
    <property type="project" value="TreeGrafter"/>
</dbReference>
<dbReference type="SMART" id="SM00248">
    <property type="entry name" value="ANK"/>
    <property type="match status" value="16"/>
</dbReference>
<evidence type="ECO:0000256" key="6">
    <source>
        <dbReference type="ARBA" id="ARBA00022989"/>
    </source>
</evidence>
<dbReference type="OrthoDB" id="1661883at2759"/>
<dbReference type="PANTHER" id="PTHR47143:SF1">
    <property type="entry name" value="ION_TRANS DOMAIN-CONTAINING PROTEIN"/>
    <property type="match status" value="1"/>
</dbReference>
<feature type="transmembrane region" description="Helical" evidence="14">
    <location>
        <begin position="826"/>
        <end position="842"/>
    </location>
</feature>
<feature type="repeat" description="ANK" evidence="12">
    <location>
        <begin position="505"/>
        <end position="537"/>
    </location>
</feature>
<keyword evidence="6 14" id="KW-1133">Transmembrane helix</keyword>
<feature type="region of interest" description="Disordered" evidence="13">
    <location>
        <begin position="1"/>
        <end position="24"/>
    </location>
</feature>
<dbReference type="InterPro" id="IPR052076">
    <property type="entry name" value="TRP_cation_channel"/>
</dbReference>
<keyword evidence="10" id="KW-0325">Glycoprotein</keyword>
<dbReference type="Gene3D" id="1.25.40.20">
    <property type="entry name" value="Ankyrin repeat-containing domain"/>
    <property type="match status" value="4"/>
</dbReference>
<evidence type="ECO:0000256" key="9">
    <source>
        <dbReference type="ARBA" id="ARBA00023136"/>
    </source>
</evidence>
<evidence type="ECO:0000313" key="17">
    <source>
        <dbReference type="Proteomes" id="UP000215902"/>
    </source>
</evidence>
<evidence type="ECO:0000256" key="14">
    <source>
        <dbReference type="SAM" id="Phobius"/>
    </source>
</evidence>
<dbReference type="EMBL" id="NIVC01002201">
    <property type="protein sequence ID" value="PAA60037.1"/>
    <property type="molecule type" value="Genomic_DNA"/>
</dbReference>
<accession>A0A267EGL5</accession>
<feature type="repeat" description="ANK" evidence="12">
    <location>
        <begin position="122"/>
        <end position="155"/>
    </location>
</feature>
<evidence type="ECO:0000256" key="4">
    <source>
        <dbReference type="ARBA" id="ARBA00022692"/>
    </source>
</evidence>
<evidence type="ECO:0000256" key="2">
    <source>
        <dbReference type="ARBA" id="ARBA00022448"/>
    </source>
</evidence>
<feature type="repeat" description="ANK" evidence="12">
    <location>
        <begin position="156"/>
        <end position="188"/>
    </location>
</feature>
<feature type="repeat" description="ANK" evidence="12">
    <location>
        <begin position="538"/>
        <end position="570"/>
    </location>
</feature>
<keyword evidence="9 14" id="KW-0472">Membrane</keyword>
<dbReference type="SUPFAM" id="SSF48403">
    <property type="entry name" value="Ankyrin repeat"/>
    <property type="match status" value="2"/>
</dbReference>
<reference evidence="16 17" key="1">
    <citation type="submission" date="2017-06" db="EMBL/GenBank/DDBJ databases">
        <title>A platform for efficient transgenesis in Macrostomum lignano, a flatworm model organism for stem cell research.</title>
        <authorList>
            <person name="Berezikov E."/>
        </authorList>
    </citation>
    <scope>NUCLEOTIDE SEQUENCE [LARGE SCALE GENOMIC DNA]</scope>
    <source>
        <strain evidence="16">DV1</strain>
        <tissue evidence="16">Whole organism</tissue>
    </source>
</reference>
<keyword evidence="8" id="KW-0406">Ion transport</keyword>
<evidence type="ECO:0000256" key="13">
    <source>
        <dbReference type="SAM" id="MobiDB-lite"/>
    </source>
</evidence>
<proteinExistence type="predicted"/>
<dbReference type="Proteomes" id="UP000215902">
    <property type="component" value="Unassembled WGS sequence"/>
</dbReference>
<gene>
    <name evidence="16" type="ORF">BOX15_Mlig000210g1</name>
</gene>
<keyword evidence="4 14" id="KW-0812">Transmembrane</keyword>
<evidence type="ECO:0000256" key="7">
    <source>
        <dbReference type="ARBA" id="ARBA00023043"/>
    </source>
</evidence>
<evidence type="ECO:0000256" key="1">
    <source>
        <dbReference type="ARBA" id="ARBA00004141"/>
    </source>
</evidence>
<keyword evidence="7 12" id="KW-0040">ANK repeat</keyword>
<dbReference type="InterPro" id="IPR005821">
    <property type="entry name" value="Ion_trans_dom"/>
</dbReference>
<feature type="repeat" description="ANK" evidence="12">
    <location>
        <begin position="264"/>
        <end position="296"/>
    </location>
</feature>
<evidence type="ECO:0000256" key="11">
    <source>
        <dbReference type="ARBA" id="ARBA00023303"/>
    </source>
</evidence>
<feature type="transmembrane region" description="Helical" evidence="14">
    <location>
        <begin position="848"/>
        <end position="867"/>
    </location>
</feature>
<dbReference type="PANTHER" id="PTHR47143">
    <property type="entry name" value="TRANSIENT RECEPTOR POTENTIAL CATION CHANNEL PROTEIN PAINLESS"/>
    <property type="match status" value="1"/>
</dbReference>
<dbReference type="InterPro" id="IPR036770">
    <property type="entry name" value="Ankyrin_rpt-contain_sf"/>
</dbReference>
<evidence type="ECO:0000256" key="5">
    <source>
        <dbReference type="ARBA" id="ARBA00022737"/>
    </source>
</evidence>
<feature type="repeat" description="ANK" evidence="12">
    <location>
        <begin position="571"/>
        <end position="605"/>
    </location>
</feature>
<dbReference type="PROSITE" id="PS50088">
    <property type="entry name" value="ANK_REPEAT"/>
    <property type="match status" value="10"/>
</dbReference>
<keyword evidence="2" id="KW-0813">Transport</keyword>
<evidence type="ECO:0000256" key="3">
    <source>
        <dbReference type="ARBA" id="ARBA00022606"/>
    </source>
</evidence>
<feature type="repeat" description="ANK" evidence="12">
    <location>
        <begin position="434"/>
        <end position="466"/>
    </location>
</feature>
<dbReference type="STRING" id="282301.A0A267EGL5"/>
<evidence type="ECO:0000256" key="10">
    <source>
        <dbReference type="ARBA" id="ARBA00023180"/>
    </source>
</evidence>
<feature type="transmembrane region" description="Helical" evidence="14">
    <location>
        <begin position="888"/>
        <end position="911"/>
    </location>
</feature>
<dbReference type="AlphaFoldDB" id="A0A267EGL5"/>
<evidence type="ECO:0000256" key="8">
    <source>
        <dbReference type="ARBA" id="ARBA00023065"/>
    </source>
</evidence>
<keyword evidence="3" id="KW-0716">Sensory transduction</keyword>
<evidence type="ECO:0000259" key="15">
    <source>
        <dbReference type="Pfam" id="PF00520"/>
    </source>
</evidence>